<evidence type="ECO:0000313" key="2">
    <source>
        <dbReference type="Proteomes" id="UP000317550"/>
    </source>
</evidence>
<reference evidence="2" key="1">
    <citation type="submission" date="2019-07" db="EMBL/GenBank/DDBJ databases">
        <title>Chitinimonas sp. nov., isolated from Ny-Alesund, arctica soil.</title>
        <authorList>
            <person name="Xu Q."/>
            <person name="Peng F."/>
        </authorList>
    </citation>
    <scope>NUCLEOTIDE SEQUENCE [LARGE SCALE GENOMIC DNA]</scope>
    <source>
        <strain evidence="2">R3-44</strain>
    </source>
</reference>
<keyword evidence="2" id="KW-1185">Reference proteome</keyword>
<dbReference type="Proteomes" id="UP000317550">
    <property type="component" value="Chromosome"/>
</dbReference>
<dbReference type="EMBL" id="CP041730">
    <property type="protein sequence ID" value="QDQ25200.1"/>
    <property type="molecule type" value="Genomic_DNA"/>
</dbReference>
<gene>
    <name evidence="1" type="ORF">FNU76_01875</name>
</gene>
<dbReference type="KEGG" id="cari:FNU76_01875"/>
<name>A0A516SAM0_9NEIS</name>
<dbReference type="RefSeq" id="WP_143856125.1">
    <property type="nucleotide sequence ID" value="NZ_CP041730.1"/>
</dbReference>
<dbReference type="AlphaFoldDB" id="A0A516SAM0"/>
<accession>A0A516SAM0</accession>
<proteinExistence type="predicted"/>
<dbReference type="OrthoDB" id="9481982at2"/>
<sequence>MELKIMPIGAIPYATYDAKADSVRYAAPSVLKDLPNLRDFKDPANQVNLLKAFGGTWAELDHYLGEARQAGKTDQQIRLLLSLLPLLSDCPSELPIYSTKKLVALGLFDEVTYNACAPQLINLLLQKDVLLHAFTRPGMLRKTSDFEAYWVTYSAKYYREAFGCNEKEYKEDLKWTELDNVLVKFAQRIGKQGFPELRLAHLNEANIVAKSLFDASSAPQGQRPSDYLPISREHYSALIGYSFERFMSESALRAADVEKTRPYEKKYITDGALYQRAFPEDKNWCCRLL</sequence>
<evidence type="ECO:0000313" key="1">
    <source>
        <dbReference type="EMBL" id="QDQ25200.1"/>
    </source>
</evidence>
<protein>
    <submittedName>
        <fullName evidence="1">Uncharacterized protein</fullName>
    </submittedName>
</protein>
<organism evidence="1 2">
    <name type="scientific">Chitinimonas arctica</name>
    <dbReference type="NCBI Taxonomy" id="2594795"/>
    <lineage>
        <taxon>Bacteria</taxon>
        <taxon>Pseudomonadati</taxon>
        <taxon>Pseudomonadota</taxon>
        <taxon>Betaproteobacteria</taxon>
        <taxon>Neisseriales</taxon>
        <taxon>Chitinibacteraceae</taxon>
        <taxon>Chitinimonas</taxon>
    </lineage>
</organism>